<keyword evidence="6" id="KW-0805">Transcription regulation</keyword>
<protein>
    <recommendedName>
        <fullName evidence="12">C2H2-type domain-containing protein</fullName>
    </recommendedName>
</protein>
<dbReference type="GO" id="GO:0000981">
    <property type="term" value="F:DNA-binding transcription factor activity, RNA polymerase II-specific"/>
    <property type="evidence" value="ECO:0007669"/>
    <property type="project" value="UniProtKB-ARBA"/>
</dbReference>
<evidence type="ECO:0000256" key="2">
    <source>
        <dbReference type="ARBA" id="ARBA00022723"/>
    </source>
</evidence>
<comment type="subcellular location">
    <subcellularLocation>
        <location evidence="1">Nucleus</location>
    </subcellularLocation>
</comment>
<dbReference type="FunFam" id="3.30.160.60:FF:000325">
    <property type="entry name" value="ZFP90 zinc finger protein"/>
    <property type="match status" value="1"/>
</dbReference>
<dbReference type="SUPFAM" id="SSF57667">
    <property type="entry name" value="beta-beta-alpha zinc fingers"/>
    <property type="match status" value="4"/>
</dbReference>
<dbReference type="FunFam" id="3.30.160.60:FF:000032">
    <property type="entry name" value="Krueppel-like factor 4"/>
    <property type="match status" value="1"/>
</dbReference>
<dbReference type="FunFam" id="3.30.160.60:FF:000125">
    <property type="entry name" value="Putative zinc finger protein 143"/>
    <property type="match status" value="1"/>
</dbReference>
<evidence type="ECO:0000256" key="1">
    <source>
        <dbReference type="ARBA" id="ARBA00004123"/>
    </source>
</evidence>
<dbReference type="InterPro" id="IPR013087">
    <property type="entry name" value="Znf_C2H2_type"/>
</dbReference>
<feature type="domain" description="C2H2-type" evidence="12">
    <location>
        <begin position="538"/>
        <end position="567"/>
    </location>
</feature>
<feature type="domain" description="C2H2-type" evidence="12">
    <location>
        <begin position="510"/>
        <end position="537"/>
    </location>
</feature>
<feature type="region of interest" description="Disordered" evidence="11">
    <location>
        <begin position="150"/>
        <end position="216"/>
    </location>
</feature>
<reference evidence="13 14" key="1">
    <citation type="journal article" date="2012" name="Science">
        <title>The Paleozoic origin of enzymatic lignin decomposition reconstructed from 31 fungal genomes.</title>
        <authorList>
            <person name="Floudas D."/>
            <person name="Binder M."/>
            <person name="Riley R."/>
            <person name="Barry K."/>
            <person name="Blanchette R.A."/>
            <person name="Henrissat B."/>
            <person name="Martinez A.T."/>
            <person name="Otillar R."/>
            <person name="Spatafora J.W."/>
            <person name="Yadav J.S."/>
            <person name="Aerts A."/>
            <person name="Benoit I."/>
            <person name="Boyd A."/>
            <person name="Carlson A."/>
            <person name="Copeland A."/>
            <person name="Coutinho P.M."/>
            <person name="de Vries R.P."/>
            <person name="Ferreira P."/>
            <person name="Findley K."/>
            <person name="Foster B."/>
            <person name="Gaskell J."/>
            <person name="Glotzer D."/>
            <person name="Gorecki P."/>
            <person name="Heitman J."/>
            <person name="Hesse C."/>
            <person name="Hori C."/>
            <person name="Igarashi K."/>
            <person name="Jurgens J.A."/>
            <person name="Kallen N."/>
            <person name="Kersten P."/>
            <person name="Kohler A."/>
            <person name="Kuees U."/>
            <person name="Kumar T.K.A."/>
            <person name="Kuo A."/>
            <person name="LaButti K."/>
            <person name="Larrondo L.F."/>
            <person name="Lindquist E."/>
            <person name="Ling A."/>
            <person name="Lombard V."/>
            <person name="Lucas S."/>
            <person name="Lundell T."/>
            <person name="Martin R."/>
            <person name="McLaughlin D.J."/>
            <person name="Morgenstern I."/>
            <person name="Morin E."/>
            <person name="Murat C."/>
            <person name="Nagy L.G."/>
            <person name="Nolan M."/>
            <person name="Ohm R.A."/>
            <person name="Patyshakuliyeva A."/>
            <person name="Rokas A."/>
            <person name="Ruiz-Duenas F.J."/>
            <person name="Sabat G."/>
            <person name="Salamov A."/>
            <person name="Samejima M."/>
            <person name="Schmutz J."/>
            <person name="Slot J.C."/>
            <person name="St John F."/>
            <person name="Stenlid J."/>
            <person name="Sun H."/>
            <person name="Sun S."/>
            <person name="Syed K."/>
            <person name="Tsang A."/>
            <person name="Wiebenga A."/>
            <person name="Young D."/>
            <person name="Pisabarro A."/>
            <person name="Eastwood D.C."/>
            <person name="Martin F."/>
            <person name="Cullen D."/>
            <person name="Grigoriev I.V."/>
            <person name="Hibbett D.S."/>
        </authorList>
    </citation>
    <scope>NUCLEOTIDE SEQUENCE [LARGE SCALE GENOMIC DNA]</scope>
    <source>
        <strain evidence="13 14">MD-104</strain>
    </source>
</reference>
<dbReference type="Gene3D" id="3.30.160.60">
    <property type="entry name" value="Classic Zinc Finger"/>
    <property type="match status" value="7"/>
</dbReference>
<dbReference type="GO" id="GO:0008270">
    <property type="term" value="F:zinc ion binding"/>
    <property type="evidence" value="ECO:0007669"/>
    <property type="project" value="UniProtKB-KW"/>
</dbReference>
<dbReference type="PROSITE" id="PS50157">
    <property type="entry name" value="ZINC_FINGER_C2H2_2"/>
    <property type="match status" value="4"/>
</dbReference>
<feature type="region of interest" description="Disordered" evidence="11">
    <location>
        <begin position="329"/>
        <end position="377"/>
    </location>
</feature>
<evidence type="ECO:0000256" key="9">
    <source>
        <dbReference type="ARBA" id="ARBA00023242"/>
    </source>
</evidence>
<dbReference type="EMBL" id="KB468157">
    <property type="protein sequence ID" value="PCH44200.1"/>
    <property type="molecule type" value="Genomic_DNA"/>
</dbReference>
<evidence type="ECO:0000256" key="10">
    <source>
        <dbReference type="PROSITE-ProRule" id="PRU00042"/>
    </source>
</evidence>
<gene>
    <name evidence="13" type="ORF">WOLCODRAFT_138823</name>
</gene>
<evidence type="ECO:0000313" key="13">
    <source>
        <dbReference type="EMBL" id="PCH44200.1"/>
    </source>
</evidence>
<dbReference type="GO" id="GO:0000978">
    <property type="term" value="F:RNA polymerase II cis-regulatory region sequence-specific DNA binding"/>
    <property type="evidence" value="ECO:0007669"/>
    <property type="project" value="UniProtKB-ARBA"/>
</dbReference>
<dbReference type="PANTHER" id="PTHR46179">
    <property type="entry name" value="ZINC FINGER PROTEIN"/>
    <property type="match status" value="1"/>
</dbReference>
<evidence type="ECO:0000313" key="14">
    <source>
        <dbReference type="Proteomes" id="UP000218811"/>
    </source>
</evidence>
<dbReference type="STRING" id="742152.A0A2H3JPV6"/>
<dbReference type="OMA" id="KRTHNGH"/>
<evidence type="ECO:0000259" key="12">
    <source>
        <dbReference type="PROSITE" id="PS50157"/>
    </source>
</evidence>
<keyword evidence="7" id="KW-0238">DNA-binding</keyword>
<accession>A0A2H3JPV6</accession>
<keyword evidence="4 10" id="KW-0863">Zinc-finger</keyword>
<dbReference type="PANTHER" id="PTHR46179:SF13">
    <property type="entry name" value="C2H2-TYPE DOMAIN-CONTAINING PROTEIN"/>
    <property type="match status" value="1"/>
</dbReference>
<evidence type="ECO:0000256" key="8">
    <source>
        <dbReference type="ARBA" id="ARBA00023163"/>
    </source>
</evidence>
<feature type="domain" description="C2H2-type" evidence="12">
    <location>
        <begin position="452"/>
        <end position="479"/>
    </location>
</feature>
<evidence type="ECO:0000256" key="6">
    <source>
        <dbReference type="ARBA" id="ARBA00023015"/>
    </source>
</evidence>
<feature type="compositionally biased region" description="Polar residues" evidence="11">
    <location>
        <begin position="199"/>
        <end position="208"/>
    </location>
</feature>
<keyword evidence="14" id="KW-1185">Reference proteome</keyword>
<dbReference type="InterPro" id="IPR036236">
    <property type="entry name" value="Znf_C2H2_sf"/>
</dbReference>
<evidence type="ECO:0000256" key="11">
    <source>
        <dbReference type="SAM" id="MobiDB-lite"/>
    </source>
</evidence>
<organism evidence="13 14">
    <name type="scientific">Wolfiporia cocos (strain MD-104)</name>
    <name type="common">Brown rot fungus</name>
    <dbReference type="NCBI Taxonomy" id="742152"/>
    <lineage>
        <taxon>Eukaryota</taxon>
        <taxon>Fungi</taxon>
        <taxon>Dikarya</taxon>
        <taxon>Basidiomycota</taxon>
        <taxon>Agaricomycotina</taxon>
        <taxon>Agaricomycetes</taxon>
        <taxon>Polyporales</taxon>
        <taxon>Phaeolaceae</taxon>
        <taxon>Wolfiporia</taxon>
    </lineage>
</organism>
<sequence length="583" mass="61294">MPAQRGFAVDCSCVRNGAGASANCEECAHECPSSPCNVELSEECTDQCVVVACNDAHHGAITCESDPSDVSCEPCDMACTSGPTCNELEDFFQCCNEYHGSFSEPRAFPADMSTVPDFSWDSSSLTALLCGCSEPATQFGHTHASGSAIDAVGATSPTSPPARMPAFQAGPEPAGVQPSPMLVAGSGPPAHGHAPLQQYYPSPQSTHSPQAQTPTAAPAQVHKCQWGGCFDSFATLGELVGHVNLQHLRMPAGGAEPSPLMPVSAAPGGVAAAPGSAGANALSCLWADCHIYPTPQSIPGPSTGNTADSALGLLASHLFEDHLGLPLRPAPMLTRPPPPLSHPQPHVYTAPSPGAGSQSGTASAPSTHGPPTPLPEHDCSEPNAHVCRWRGCAESFASCDALTAHIAVAHVGAGRAHYNCFWEGCGRNGDHGFASKQKILRHLQSHTGHRPFHCKICQQNFSEAATLAQHMRRHTQEKPYVCDFPGCGKAFAITGALTIHKRTHNGHKPFKCTYCDRAFAESSNLSKHLRTHTGARPYHCVEPGCNKSFARPDQLARHQNVHKKKNMEAAGVNAIAVAAVEAR</sequence>
<feature type="domain" description="C2H2-type" evidence="12">
    <location>
        <begin position="480"/>
        <end position="509"/>
    </location>
</feature>
<evidence type="ECO:0000256" key="7">
    <source>
        <dbReference type="ARBA" id="ARBA00023125"/>
    </source>
</evidence>
<dbReference type="SMART" id="SM00355">
    <property type="entry name" value="ZnF_C2H2"/>
    <property type="match status" value="7"/>
</dbReference>
<keyword evidence="9" id="KW-0539">Nucleus</keyword>
<dbReference type="InterPro" id="IPR051061">
    <property type="entry name" value="Zinc_finger_trans_reg"/>
</dbReference>
<dbReference type="AlphaFoldDB" id="A0A2H3JPV6"/>
<name>A0A2H3JPV6_WOLCO</name>
<dbReference type="PROSITE" id="PS00028">
    <property type="entry name" value="ZINC_FINGER_C2H2_1"/>
    <property type="match status" value="6"/>
</dbReference>
<keyword evidence="3" id="KW-0677">Repeat</keyword>
<evidence type="ECO:0000256" key="3">
    <source>
        <dbReference type="ARBA" id="ARBA00022737"/>
    </source>
</evidence>
<evidence type="ECO:0000256" key="5">
    <source>
        <dbReference type="ARBA" id="ARBA00022833"/>
    </source>
</evidence>
<dbReference type="Proteomes" id="UP000218811">
    <property type="component" value="Unassembled WGS sequence"/>
</dbReference>
<dbReference type="GO" id="GO:0005634">
    <property type="term" value="C:nucleus"/>
    <property type="evidence" value="ECO:0007669"/>
    <property type="project" value="UniProtKB-SubCell"/>
</dbReference>
<dbReference type="Pfam" id="PF00096">
    <property type="entry name" value="zf-C2H2"/>
    <property type="match status" value="4"/>
</dbReference>
<keyword evidence="5" id="KW-0862">Zinc</keyword>
<feature type="compositionally biased region" description="Polar residues" evidence="11">
    <location>
        <begin position="355"/>
        <end position="366"/>
    </location>
</feature>
<keyword evidence="8" id="KW-0804">Transcription</keyword>
<keyword evidence="2" id="KW-0479">Metal-binding</keyword>
<evidence type="ECO:0000256" key="4">
    <source>
        <dbReference type="ARBA" id="ARBA00022771"/>
    </source>
</evidence>
<proteinExistence type="predicted"/>
<dbReference type="OrthoDB" id="3437960at2759"/>